<feature type="signal peptide" evidence="1">
    <location>
        <begin position="1"/>
        <end position="22"/>
    </location>
</feature>
<sequence length="243" mass="27395">MDGYELIKLLLTVLVLICLCHGWDVQVPESVTAVEGSCVTLPCSTSPHSDVIWYLYRKSSYPIVYSRKTEDIRDDFRGRTSAPGSSSEGNCSLRIDRVRPDENELKLYPWIHPDTGNKYHYIKINVVKPGNPEISIESPQVEGTLFSANCTVQHSCPSSPPRIEWFGPNPVTNNVITTVNQDGFWISVAQAKFRPNLEDLGRKLKCESVFNREHKPSKVLPLNILRFSHKCAHNDREKGGRGS</sequence>
<dbReference type="InterPro" id="IPR036179">
    <property type="entry name" value="Ig-like_dom_sf"/>
</dbReference>
<dbReference type="PANTHER" id="PTHR46484:SF1">
    <property type="entry name" value="SCHWANN CELL MYELIN PROTEIN-RELATED"/>
    <property type="match status" value="1"/>
</dbReference>
<protein>
    <submittedName>
        <fullName evidence="3">Myelin-associated glycoprotein-like isoform X3</fullName>
    </submittedName>
</protein>
<dbReference type="InterPro" id="IPR013106">
    <property type="entry name" value="Ig_V-set"/>
</dbReference>
<organism evidence="3 4">
    <name type="scientific">Astyanax mexicanus</name>
    <name type="common">Blind cave fish</name>
    <name type="synonym">Astyanax fasciatus mexicanus</name>
    <dbReference type="NCBI Taxonomy" id="7994"/>
    <lineage>
        <taxon>Eukaryota</taxon>
        <taxon>Metazoa</taxon>
        <taxon>Chordata</taxon>
        <taxon>Craniata</taxon>
        <taxon>Vertebrata</taxon>
        <taxon>Euteleostomi</taxon>
        <taxon>Actinopterygii</taxon>
        <taxon>Neopterygii</taxon>
        <taxon>Teleostei</taxon>
        <taxon>Ostariophysi</taxon>
        <taxon>Characiformes</taxon>
        <taxon>Characoidei</taxon>
        <taxon>Acestrorhamphidae</taxon>
        <taxon>Acestrorhamphinae</taxon>
        <taxon>Astyanax</taxon>
    </lineage>
</organism>
<dbReference type="Gene3D" id="2.60.40.10">
    <property type="entry name" value="Immunoglobulins"/>
    <property type="match status" value="2"/>
</dbReference>
<gene>
    <name evidence="3" type="primary">MAG</name>
    <name evidence="3" type="ORF">AMEX_G2591</name>
</gene>
<dbReference type="Proteomes" id="UP000752171">
    <property type="component" value="Unassembled WGS sequence"/>
</dbReference>
<dbReference type="InterPro" id="IPR013783">
    <property type="entry name" value="Ig-like_fold"/>
</dbReference>
<reference evidence="3 4" key="1">
    <citation type="submission" date="2021-07" db="EMBL/GenBank/DDBJ databases">
        <authorList>
            <person name="Imarazene B."/>
            <person name="Zahm M."/>
            <person name="Klopp C."/>
            <person name="Cabau C."/>
            <person name="Beille S."/>
            <person name="Jouanno E."/>
            <person name="Castinel A."/>
            <person name="Lluch J."/>
            <person name="Gil L."/>
            <person name="Kuchtly C."/>
            <person name="Lopez Roques C."/>
            <person name="Donnadieu C."/>
            <person name="Parrinello H."/>
            <person name="Journot L."/>
            <person name="Du K."/>
            <person name="Schartl M."/>
            <person name="Retaux S."/>
            <person name="Guiguen Y."/>
        </authorList>
    </citation>
    <scope>NUCLEOTIDE SEQUENCE [LARGE SCALE GENOMIC DNA]</scope>
    <source>
        <strain evidence="3">Pach_M1</strain>
        <tissue evidence="3">Testis</tissue>
    </source>
</reference>
<evidence type="ECO:0000313" key="4">
    <source>
        <dbReference type="Proteomes" id="UP000752171"/>
    </source>
</evidence>
<accession>A0A8T2MP70</accession>
<dbReference type="SUPFAM" id="SSF48726">
    <property type="entry name" value="Immunoglobulin"/>
    <property type="match status" value="2"/>
</dbReference>
<dbReference type="AlphaFoldDB" id="A0A8T2MP70"/>
<evidence type="ECO:0000313" key="3">
    <source>
        <dbReference type="EMBL" id="KAG9283785.1"/>
    </source>
</evidence>
<dbReference type="EMBL" id="JAICCE010000001">
    <property type="protein sequence ID" value="KAG9283785.1"/>
    <property type="molecule type" value="Genomic_DNA"/>
</dbReference>
<comment type="caution">
    <text evidence="3">The sequence shown here is derived from an EMBL/GenBank/DDBJ whole genome shotgun (WGS) entry which is preliminary data.</text>
</comment>
<feature type="domain" description="Immunoglobulin" evidence="2">
    <location>
        <begin position="28"/>
        <end position="127"/>
    </location>
</feature>
<keyword evidence="1" id="KW-0732">Signal</keyword>
<dbReference type="InterPro" id="IPR003599">
    <property type="entry name" value="Ig_sub"/>
</dbReference>
<dbReference type="Pfam" id="PF07686">
    <property type="entry name" value="V-set"/>
    <property type="match status" value="1"/>
</dbReference>
<evidence type="ECO:0000256" key="1">
    <source>
        <dbReference type="SAM" id="SignalP"/>
    </source>
</evidence>
<proteinExistence type="predicted"/>
<dbReference type="OrthoDB" id="10012075at2759"/>
<name>A0A8T2MP70_ASTMX</name>
<dbReference type="SMART" id="SM00409">
    <property type="entry name" value="IG"/>
    <property type="match status" value="1"/>
</dbReference>
<dbReference type="PANTHER" id="PTHR46484">
    <property type="entry name" value="SI:CH211-171H4.5-RELATED"/>
    <property type="match status" value="1"/>
</dbReference>
<evidence type="ECO:0000259" key="2">
    <source>
        <dbReference type="SMART" id="SM00409"/>
    </source>
</evidence>
<feature type="chain" id="PRO_5035755235" evidence="1">
    <location>
        <begin position="23"/>
        <end position="243"/>
    </location>
</feature>